<name>A0AA86JGS9_9CLOT</name>
<evidence type="ECO:0000313" key="1">
    <source>
        <dbReference type="EMBL" id="CAG9705374.1"/>
    </source>
</evidence>
<dbReference type="EMBL" id="CAKJVE010000004">
    <property type="protein sequence ID" value="CAG9705374.1"/>
    <property type="molecule type" value="Genomic_DNA"/>
</dbReference>
<sequence length="92" mass="10977">MEDNWNALLISVITNKTVDKALESVGITRNRATNKNKHNNKYTDEKIREMIKFKEGRTWKEVATKYNITINMAYSAIKQYKKKKWIKVKIWI</sequence>
<evidence type="ECO:0000313" key="2">
    <source>
        <dbReference type="Proteomes" id="UP000789738"/>
    </source>
</evidence>
<reference evidence="1" key="1">
    <citation type="submission" date="2021-10" db="EMBL/GenBank/DDBJ databases">
        <authorList>
            <person name="Mesa V."/>
        </authorList>
    </citation>
    <scope>NUCLEOTIDE SEQUENCE</scope>
    <source>
        <strain evidence="1">CC3_PB</strain>
    </source>
</reference>
<organism evidence="1 2">
    <name type="scientific">Clostridium neonatale</name>
    <dbReference type="NCBI Taxonomy" id="137838"/>
    <lineage>
        <taxon>Bacteria</taxon>
        <taxon>Bacillati</taxon>
        <taxon>Bacillota</taxon>
        <taxon>Clostridia</taxon>
        <taxon>Eubacteriales</taxon>
        <taxon>Clostridiaceae</taxon>
        <taxon>Clostridium</taxon>
    </lineage>
</organism>
<dbReference type="Proteomes" id="UP000789738">
    <property type="component" value="Unassembled WGS sequence"/>
</dbReference>
<gene>
    <name evidence="1" type="ORF">CNEO_41816</name>
</gene>
<proteinExistence type="predicted"/>
<protein>
    <submittedName>
        <fullName evidence="1">Uncharacterized protein</fullName>
    </submittedName>
</protein>
<dbReference type="AlphaFoldDB" id="A0AA86JGS9"/>
<comment type="caution">
    <text evidence="1">The sequence shown here is derived from an EMBL/GenBank/DDBJ whole genome shotgun (WGS) entry which is preliminary data.</text>
</comment>
<dbReference type="RefSeq" id="WP_210887961.1">
    <property type="nucleotide sequence ID" value="NZ_CAKJVE010000004.1"/>
</dbReference>
<accession>A0AA86JGS9</accession>